<proteinExistence type="predicted"/>
<reference evidence="2 3" key="1">
    <citation type="journal article" date="2024" name="G3 (Bethesda)">
        <title>Genome assembly of Hibiscus sabdariffa L. provides insights into metabolisms of medicinal natural products.</title>
        <authorList>
            <person name="Kim T."/>
        </authorList>
    </citation>
    <scope>NUCLEOTIDE SEQUENCE [LARGE SCALE GENOMIC DNA]</scope>
    <source>
        <strain evidence="2">TK-2024</strain>
        <tissue evidence="2">Old leaves</tissue>
    </source>
</reference>
<feature type="region of interest" description="Disordered" evidence="1">
    <location>
        <begin position="1"/>
        <end position="54"/>
    </location>
</feature>
<keyword evidence="3" id="KW-1185">Reference proteome</keyword>
<name>A0ABR2T385_9ROSI</name>
<dbReference type="Gene3D" id="2.40.70.10">
    <property type="entry name" value="Acid Proteases"/>
    <property type="match status" value="1"/>
</dbReference>
<evidence type="ECO:0000313" key="3">
    <source>
        <dbReference type="Proteomes" id="UP001396334"/>
    </source>
</evidence>
<protein>
    <submittedName>
        <fullName evidence="2">Uncharacterized protein</fullName>
    </submittedName>
</protein>
<dbReference type="InterPro" id="IPR032567">
    <property type="entry name" value="RTL1-rel"/>
</dbReference>
<dbReference type="EMBL" id="JBBPBN010000009">
    <property type="protein sequence ID" value="KAK9031874.1"/>
    <property type="molecule type" value="Genomic_DNA"/>
</dbReference>
<dbReference type="Proteomes" id="UP001396334">
    <property type="component" value="Unassembled WGS sequence"/>
</dbReference>
<comment type="caution">
    <text evidence="2">The sequence shown here is derived from an EMBL/GenBank/DDBJ whole genome shotgun (WGS) entry which is preliminary data.</text>
</comment>
<dbReference type="Gene3D" id="3.10.10.10">
    <property type="entry name" value="HIV Type 1 Reverse Transcriptase, subunit A, domain 1"/>
    <property type="match status" value="1"/>
</dbReference>
<dbReference type="SUPFAM" id="SSF56672">
    <property type="entry name" value="DNA/RNA polymerases"/>
    <property type="match status" value="1"/>
</dbReference>
<dbReference type="InterPro" id="IPR043502">
    <property type="entry name" value="DNA/RNA_pol_sf"/>
</dbReference>
<dbReference type="PANTHER" id="PTHR15503:SF45">
    <property type="entry name" value="RNA-DIRECTED DNA POLYMERASE HOMOLOG"/>
    <property type="match status" value="1"/>
</dbReference>
<accession>A0ABR2T385</accession>
<evidence type="ECO:0000256" key="1">
    <source>
        <dbReference type="SAM" id="MobiDB-lite"/>
    </source>
</evidence>
<gene>
    <name evidence="2" type="ORF">V6N11_056160</name>
</gene>
<sequence length="216" mass="24792">MKAAERQKSGYQSDKKHKRDDRPQWSSKKARHHHEGSSTYTLAPRSMFTPKPQSVNKSSFLLTRTRARSKLSLLFREEASEAIPMLLLIMNLEVMLGLDWLGEHQAWIDCYNQRLYLRGLGKQSILLIDKKPTSIFAVMALQDEYDFGLPSMPVVSEFIDVFPEEVPGLPSTREVEFGIEVHPGTNPVSITPYRMAPMELKELKKQLEELQDKGFI</sequence>
<dbReference type="PANTHER" id="PTHR15503">
    <property type="entry name" value="LDOC1 RELATED"/>
    <property type="match status" value="1"/>
</dbReference>
<dbReference type="Pfam" id="PF08284">
    <property type="entry name" value="RVP_2"/>
    <property type="match status" value="1"/>
</dbReference>
<dbReference type="InterPro" id="IPR021109">
    <property type="entry name" value="Peptidase_aspartic_dom_sf"/>
</dbReference>
<evidence type="ECO:0000313" key="2">
    <source>
        <dbReference type="EMBL" id="KAK9031874.1"/>
    </source>
</evidence>
<organism evidence="2 3">
    <name type="scientific">Hibiscus sabdariffa</name>
    <name type="common">roselle</name>
    <dbReference type="NCBI Taxonomy" id="183260"/>
    <lineage>
        <taxon>Eukaryota</taxon>
        <taxon>Viridiplantae</taxon>
        <taxon>Streptophyta</taxon>
        <taxon>Embryophyta</taxon>
        <taxon>Tracheophyta</taxon>
        <taxon>Spermatophyta</taxon>
        <taxon>Magnoliopsida</taxon>
        <taxon>eudicotyledons</taxon>
        <taxon>Gunneridae</taxon>
        <taxon>Pentapetalae</taxon>
        <taxon>rosids</taxon>
        <taxon>malvids</taxon>
        <taxon>Malvales</taxon>
        <taxon>Malvaceae</taxon>
        <taxon>Malvoideae</taxon>
        <taxon>Hibiscus</taxon>
    </lineage>
</organism>